<dbReference type="Gene3D" id="2.30.40.10">
    <property type="entry name" value="Urease, subunit C, domain 1"/>
    <property type="match status" value="1"/>
</dbReference>
<dbReference type="SUPFAM" id="SSF51556">
    <property type="entry name" value="Metallo-dependent hydrolases"/>
    <property type="match status" value="1"/>
</dbReference>
<dbReference type="Pfam" id="PF01979">
    <property type="entry name" value="Amidohydro_1"/>
    <property type="match status" value="1"/>
</dbReference>
<reference evidence="6 7" key="1">
    <citation type="submission" date="2019-11" db="EMBL/GenBank/DDBJ databases">
        <authorList>
            <person name="Khan S.A."/>
            <person name="Jeon C.O."/>
            <person name="Chun B.H."/>
        </authorList>
    </citation>
    <scope>NUCLEOTIDE SEQUENCE [LARGE SCALE GENOMIC DNA]</scope>
    <source>
        <strain evidence="6 7">IMCC 1097</strain>
    </source>
</reference>
<dbReference type="RefSeq" id="WP_153713556.1">
    <property type="nucleotide sequence ID" value="NZ_CP045871.1"/>
</dbReference>
<dbReference type="SUPFAM" id="SSF51338">
    <property type="entry name" value="Composite domain of metallo-dependent hydrolases"/>
    <property type="match status" value="1"/>
</dbReference>
<organism evidence="6 7">
    <name type="scientific">Litorivicinus lipolyticus</name>
    <dbReference type="NCBI Taxonomy" id="418701"/>
    <lineage>
        <taxon>Bacteria</taxon>
        <taxon>Pseudomonadati</taxon>
        <taxon>Pseudomonadota</taxon>
        <taxon>Gammaproteobacteria</taxon>
        <taxon>Oceanospirillales</taxon>
        <taxon>Litorivicinaceae</taxon>
        <taxon>Litorivicinus</taxon>
    </lineage>
</organism>
<evidence type="ECO:0000259" key="5">
    <source>
        <dbReference type="Pfam" id="PF01979"/>
    </source>
</evidence>
<evidence type="ECO:0000313" key="6">
    <source>
        <dbReference type="EMBL" id="QGG80052.1"/>
    </source>
</evidence>
<dbReference type="Proteomes" id="UP000388235">
    <property type="component" value="Chromosome"/>
</dbReference>
<dbReference type="KEGG" id="llp:GH975_05465"/>
<dbReference type="InterPro" id="IPR006680">
    <property type="entry name" value="Amidohydro-rel"/>
</dbReference>
<dbReference type="InterPro" id="IPR050287">
    <property type="entry name" value="MTA/SAH_deaminase"/>
</dbReference>
<dbReference type="GO" id="GO:0016814">
    <property type="term" value="F:hydrolase activity, acting on carbon-nitrogen (but not peptide) bonds, in cyclic amidines"/>
    <property type="evidence" value="ECO:0007669"/>
    <property type="project" value="UniProtKB-ARBA"/>
</dbReference>
<dbReference type="PANTHER" id="PTHR43794">
    <property type="entry name" value="AMINOHYDROLASE SSNA-RELATED"/>
    <property type="match status" value="1"/>
</dbReference>
<proteinExistence type="inferred from homology"/>
<sequence length="442" mass="47936">MSRGPRLKSVDLQIDARWIAPVVPAKVLEHHSLIVDKGRIIDLCPTARARLQYQAKQHHQLGESIVTPGFINLHNHAAMTLMRGVGSDLPLQQWLEDAIWPMENAQVSYEMVSLGARWSIAEMLTGGTTTFSDMYFYPDAVAEAALEMGLRCQLATPIIDFPTAWATDAADGISKTLALHDQYKHHSRVTIALGPHAPYTVSDETFTKLRTLADQLNLRIQCHVQETQSEVDDAIKAGGERPLQRLHRLGLLGPDFQAVHVVALNDDDIALLAETNSTAVTCPDSNLKLASGLARTRDLLAAGVNLCIGTDGAASNNDQDLLSEARNATLLAKGGSGDATAMTLQQTLQVMTLNGARALGLDDEIGSLEIGKAADMVAINLSDPFLKPLTDPLAAVFYTARACVDQVWIDGRLKAEQGRPAGVDVNALARDVQRMRKTMEKS</sequence>
<accession>A0A5Q2QCL9</accession>
<dbReference type="InterPro" id="IPR011059">
    <property type="entry name" value="Metal-dep_hydrolase_composite"/>
</dbReference>
<dbReference type="InterPro" id="IPR032466">
    <property type="entry name" value="Metal_Hydrolase"/>
</dbReference>
<comment type="similarity">
    <text evidence="1">Belongs to the metallo-dependent hydrolases superfamily. ATZ/TRZ family.</text>
</comment>
<keyword evidence="4" id="KW-0862">Zinc</keyword>
<dbReference type="CDD" id="cd01298">
    <property type="entry name" value="ATZ_TRZ_like"/>
    <property type="match status" value="1"/>
</dbReference>
<name>A0A5Q2QCL9_9GAMM</name>
<dbReference type="GO" id="GO:0046872">
    <property type="term" value="F:metal ion binding"/>
    <property type="evidence" value="ECO:0007669"/>
    <property type="project" value="UniProtKB-KW"/>
</dbReference>
<evidence type="ECO:0000256" key="3">
    <source>
        <dbReference type="ARBA" id="ARBA00022801"/>
    </source>
</evidence>
<dbReference type="PANTHER" id="PTHR43794:SF11">
    <property type="entry name" value="AMIDOHYDROLASE-RELATED DOMAIN-CONTAINING PROTEIN"/>
    <property type="match status" value="1"/>
</dbReference>
<dbReference type="EMBL" id="CP045871">
    <property type="protein sequence ID" value="QGG80052.1"/>
    <property type="molecule type" value="Genomic_DNA"/>
</dbReference>
<keyword evidence="3 6" id="KW-0378">Hydrolase</keyword>
<dbReference type="OrthoDB" id="9787621at2"/>
<dbReference type="Gene3D" id="3.20.20.140">
    <property type="entry name" value="Metal-dependent hydrolases"/>
    <property type="match status" value="1"/>
</dbReference>
<evidence type="ECO:0000313" key="7">
    <source>
        <dbReference type="Proteomes" id="UP000388235"/>
    </source>
</evidence>
<keyword evidence="7" id="KW-1185">Reference proteome</keyword>
<dbReference type="FunFam" id="3.20.20.140:FF:000014">
    <property type="entry name" value="5-methylthioadenosine/S-adenosylhomocysteine deaminase"/>
    <property type="match status" value="1"/>
</dbReference>
<protein>
    <submittedName>
        <fullName evidence="6">TRZ/ATZ family hydrolase</fullName>
    </submittedName>
</protein>
<keyword evidence="2" id="KW-0479">Metal-binding</keyword>
<evidence type="ECO:0000256" key="4">
    <source>
        <dbReference type="ARBA" id="ARBA00022833"/>
    </source>
</evidence>
<evidence type="ECO:0000256" key="1">
    <source>
        <dbReference type="ARBA" id="ARBA00006745"/>
    </source>
</evidence>
<dbReference type="GO" id="GO:0019239">
    <property type="term" value="F:deaminase activity"/>
    <property type="evidence" value="ECO:0007669"/>
    <property type="project" value="UniProtKB-ARBA"/>
</dbReference>
<evidence type="ECO:0000256" key="2">
    <source>
        <dbReference type="ARBA" id="ARBA00022723"/>
    </source>
</evidence>
<gene>
    <name evidence="6" type="ORF">GH975_05465</name>
</gene>
<dbReference type="AlphaFoldDB" id="A0A5Q2QCL9"/>
<feature type="domain" description="Amidohydrolase-related" evidence="5">
    <location>
        <begin position="65"/>
        <end position="413"/>
    </location>
</feature>
<dbReference type="NCBIfam" id="NF006549">
    <property type="entry name" value="PRK09045.1"/>
    <property type="match status" value="1"/>
</dbReference>